<reference evidence="1 2" key="1">
    <citation type="submission" date="2020-02" db="EMBL/GenBank/DDBJ databases">
        <title>Draft genome sequence of Haematococcus lacustris strain NIES-144.</title>
        <authorList>
            <person name="Morimoto D."/>
            <person name="Nakagawa S."/>
            <person name="Yoshida T."/>
            <person name="Sawayama S."/>
        </authorList>
    </citation>
    <scope>NUCLEOTIDE SEQUENCE [LARGE SCALE GENOMIC DNA]</scope>
    <source>
        <strain evidence="1 2">NIES-144</strain>
    </source>
</reference>
<accession>A0A6A0ALX7</accession>
<dbReference type="EMBL" id="BLLF01008306">
    <property type="protein sequence ID" value="GFH33323.1"/>
    <property type="molecule type" value="Genomic_DNA"/>
</dbReference>
<evidence type="ECO:0000313" key="2">
    <source>
        <dbReference type="Proteomes" id="UP000485058"/>
    </source>
</evidence>
<keyword evidence="2" id="KW-1185">Reference proteome</keyword>
<name>A0A6A0ALX7_HAELA</name>
<feature type="non-terminal residue" evidence="1">
    <location>
        <position position="106"/>
    </location>
</feature>
<dbReference type="Proteomes" id="UP000485058">
    <property type="component" value="Unassembled WGS sequence"/>
</dbReference>
<dbReference type="AlphaFoldDB" id="A0A6A0ALX7"/>
<organism evidence="1 2">
    <name type="scientific">Haematococcus lacustris</name>
    <name type="common">Green alga</name>
    <name type="synonym">Haematococcus pluvialis</name>
    <dbReference type="NCBI Taxonomy" id="44745"/>
    <lineage>
        <taxon>Eukaryota</taxon>
        <taxon>Viridiplantae</taxon>
        <taxon>Chlorophyta</taxon>
        <taxon>core chlorophytes</taxon>
        <taxon>Chlorophyceae</taxon>
        <taxon>CS clade</taxon>
        <taxon>Chlamydomonadales</taxon>
        <taxon>Haematococcaceae</taxon>
        <taxon>Haematococcus</taxon>
    </lineage>
</organism>
<protein>
    <submittedName>
        <fullName evidence="1">Uncharacterized protein</fullName>
    </submittedName>
</protein>
<gene>
    <name evidence="1" type="ORF">HaLaN_32677</name>
</gene>
<evidence type="ECO:0000313" key="1">
    <source>
        <dbReference type="EMBL" id="GFH33323.1"/>
    </source>
</evidence>
<proteinExistence type="predicted"/>
<sequence>PFLLAPLSTEVVEAERASSHVRRCFAIVPQSGANQTAPCYALLRTRLARVVFRVGAACKGNLASLTMSGVNVTHLVKFEVHGPVAAMKSTSRSRSHQIGMGLEEAL</sequence>
<feature type="non-terminal residue" evidence="1">
    <location>
        <position position="1"/>
    </location>
</feature>
<comment type="caution">
    <text evidence="1">The sequence shown here is derived from an EMBL/GenBank/DDBJ whole genome shotgun (WGS) entry which is preliminary data.</text>
</comment>